<gene>
    <name evidence="1" type="ORF">HHT355_1388</name>
</gene>
<name>A0A0H5SGK8_HERHM</name>
<sequence length="74" mass="8399">MMKLEAVIFKCRSKTEYDDGMADINMEVVQGEENSKVFKHTPNGFFNLSGIKPECTSQFKPGKNYKITISEMEG</sequence>
<proteinExistence type="predicted"/>
<reference evidence="1 2" key="1">
    <citation type="submission" date="2015-06" db="EMBL/GenBank/DDBJ databases">
        <authorList>
            <person name="Wibberg Daniel"/>
        </authorList>
    </citation>
    <scope>NUCLEOTIDE SEQUENCE [LARGE SCALE GENOMIC DNA]</scope>
    <source>
        <strain evidence="1 2">T3/55T</strain>
    </source>
</reference>
<dbReference type="EMBL" id="CVTD020000015">
    <property type="protein sequence ID" value="CRZ34589.1"/>
    <property type="molecule type" value="Genomic_DNA"/>
</dbReference>
<evidence type="ECO:0000313" key="1">
    <source>
        <dbReference type="EMBL" id="CRZ34589.1"/>
    </source>
</evidence>
<evidence type="ECO:0000313" key="2">
    <source>
        <dbReference type="Proteomes" id="UP000236497"/>
    </source>
</evidence>
<dbReference type="Proteomes" id="UP000236497">
    <property type="component" value="Unassembled WGS sequence"/>
</dbReference>
<dbReference type="AlphaFoldDB" id="A0A0H5SGK8"/>
<keyword evidence="2" id="KW-1185">Reference proteome</keyword>
<protein>
    <submittedName>
        <fullName evidence="1">Uncharacterized protein</fullName>
    </submittedName>
</protein>
<accession>A0A0H5SGK8</accession>
<organism evidence="1 2">
    <name type="scientific">Herbinix hemicellulosilytica</name>
    <dbReference type="NCBI Taxonomy" id="1564487"/>
    <lineage>
        <taxon>Bacteria</taxon>
        <taxon>Bacillati</taxon>
        <taxon>Bacillota</taxon>
        <taxon>Clostridia</taxon>
        <taxon>Lachnospirales</taxon>
        <taxon>Lachnospiraceae</taxon>
        <taxon>Herbinix</taxon>
    </lineage>
</organism>